<dbReference type="PROSITE" id="PS50109">
    <property type="entry name" value="HIS_KIN"/>
    <property type="match status" value="1"/>
</dbReference>
<dbReference type="Pfam" id="PF13426">
    <property type="entry name" value="PAS_9"/>
    <property type="match status" value="1"/>
</dbReference>
<dbReference type="InterPro" id="IPR003661">
    <property type="entry name" value="HisK_dim/P_dom"/>
</dbReference>
<dbReference type="SMART" id="SM00387">
    <property type="entry name" value="HATPase_c"/>
    <property type="match status" value="1"/>
</dbReference>
<evidence type="ECO:0000313" key="8">
    <source>
        <dbReference type="EMBL" id="CAA9273583.1"/>
    </source>
</evidence>
<proteinExistence type="predicted"/>
<evidence type="ECO:0000256" key="1">
    <source>
        <dbReference type="ARBA" id="ARBA00000085"/>
    </source>
</evidence>
<dbReference type="Gene3D" id="1.10.287.130">
    <property type="match status" value="1"/>
</dbReference>
<evidence type="ECO:0000259" key="6">
    <source>
        <dbReference type="PROSITE" id="PS50112"/>
    </source>
</evidence>
<dbReference type="EC" id="2.7.13.3" evidence="2"/>
<evidence type="ECO:0000256" key="2">
    <source>
        <dbReference type="ARBA" id="ARBA00012438"/>
    </source>
</evidence>
<gene>
    <name evidence="8" type="ORF">AVDCRST_MAG08-3337</name>
</gene>
<protein>
    <recommendedName>
        <fullName evidence="2">histidine kinase</fullName>
        <ecNumber evidence="2">2.7.13.3</ecNumber>
    </recommendedName>
</protein>
<dbReference type="InterPro" id="IPR035965">
    <property type="entry name" value="PAS-like_dom_sf"/>
</dbReference>
<dbReference type="PROSITE" id="PS50112">
    <property type="entry name" value="PAS"/>
    <property type="match status" value="1"/>
</dbReference>
<dbReference type="PROSITE" id="PS50113">
    <property type="entry name" value="PAC"/>
    <property type="match status" value="1"/>
</dbReference>
<dbReference type="AlphaFoldDB" id="A0A6J4JDT8"/>
<dbReference type="CDD" id="cd00130">
    <property type="entry name" value="PAS"/>
    <property type="match status" value="1"/>
</dbReference>
<accession>A0A6J4JDT8</accession>
<dbReference type="PANTHER" id="PTHR43065:SF42">
    <property type="entry name" value="TWO-COMPONENT SENSOR PPRA"/>
    <property type="match status" value="1"/>
</dbReference>
<dbReference type="InterPro" id="IPR005467">
    <property type="entry name" value="His_kinase_dom"/>
</dbReference>
<evidence type="ECO:0000259" key="7">
    <source>
        <dbReference type="PROSITE" id="PS50113"/>
    </source>
</evidence>
<feature type="domain" description="Histidine kinase" evidence="5">
    <location>
        <begin position="166"/>
        <end position="389"/>
    </location>
</feature>
<dbReference type="EMBL" id="CADCTG010000248">
    <property type="protein sequence ID" value="CAA9273583.1"/>
    <property type="molecule type" value="Genomic_DNA"/>
</dbReference>
<comment type="catalytic activity">
    <reaction evidence="1">
        <text>ATP + protein L-histidine = ADP + protein N-phospho-L-histidine.</text>
        <dbReference type="EC" id="2.7.13.3"/>
    </reaction>
</comment>
<dbReference type="SUPFAM" id="SSF55785">
    <property type="entry name" value="PYP-like sensor domain (PAS domain)"/>
    <property type="match status" value="1"/>
</dbReference>
<sequence>MPPSDEVPTSGREVRPPGSHQAVGSEDVFFTAIRQAGLPMVVTDPRQADNPIVFANDAFSQLTGYPAEQVLGRNCRFMQGPKTDSETITSVRRAVGEGGRVTVEMLNYRRDGTPFWNALHVSPVFGSDGEPLYFFGSQFDVTRQRAADAAWHRSQKMEALGQLTSGIAHDFNNLLMVIAGNLELIGKAEDPERRRRLSSRMQEAVFRARQLTRQLLAFARRQQLNHRAIDLNALIATMAEPIRRILGPSIRLETRLDPDLDPCFADAGQVEVALINLLLNARDAMPGDGAVTITTGLARLDEGAPEVAAGEVPPGDYVSLFVTDVGIGMQPEVLDRAIEPFFTTKHSGPGSGLGLSTVHGFAQQSRGHLLLRSQPGQGTSARLLFPCFAVSPAWRPEPDG</sequence>
<dbReference type="InterPro" id="IPR003594">
    <property type="entry name" value="HATPase_dom"/>
</dbReference>
<dbReference type="Gene3D" id="3.30.450.20">
    <property type="entry name" value="PAS domain"/>
    <property type="match status" value="1"/>
</dbReference>
<keyword evidence="3" id="KW-0597">Phosphoprotein</keyword>
<dbReference type="SMART" id="SM00086">
    <property type="entry name" value="PAC"/>
    <property type="match status" value="1"/>
</dbReference>
<dbReference type="SUPFAM" id="SSF55874">
    <property type="entry name" value="ATPase domain of HSP90 chaperone/DNA topoisomerase II/histidine kinase"/>
    <property type="match status" value="1"/>
</dbReference>
<evidence type="ECO:0000259" key="5">
    <source>
        <dbReference type="PROSITE" id="PS50109"/>
    </source>
</evidence>
<dbReference type="SMART" id="SM00091">
    <property type="entry name" value="PAS"/>
    <property type="match status" value="1"/>
</dbReference>
<dbReference type="InterPro" id="IPR036890">
    <property type="entry name" value="HATPase_C_sf"/>
</dbReference>
<dbReference type="SUPFAM" id="SSF47384">
    <property type="entry name" value="Homodimeric domain of signal transducing histidine kinase"/>
    <property type="match status" value="1"/>
</dbReference>
<dbReference type="InterPro" id="IPR000014">
    <property type="entry name" value="PAS"/>
</dbReference>
<dbReference type="NCBIfam" id="TIGR00229">
    <property type="entry name" value="sensory_box"/>
    <property type="match status" value="1"/>
</dbReference>
<dbReference type="CDD" id="cd00082">
    <property type="entry name" value="HisKA"/>
    <property type="match status" value="1"/>
</dbReference>
<dbReference type="PANTHER" id="PTHR43065">
    <property type="entry name" value="SENSOR HISTIDINE KINASE"/>
    <property type="match status" value="1"/>
</dbReference>
<name>A0A6J4JDT8_9PROT</name>
<dbReference type="InterPro" id="IPR004358">
    <property type="entry name" value="Sig_transdc_His_kin-like_C"/>
</dbReference>
<dbReference type="SMART" id="SM00388">
    <property type="entry name" value="HisKA"/>
    <property type="match status" value="1"/>
</dbReference>
<feature type="domain" description="PAC" evidence="7">
    <location>
        <begin position="101"/>
        <end position="153"/>
    </location>
</feature>
<reference evidence="8" key="1">
    <citation type="submission" date="2020-02" db="EMBL/GenBank/DDBJ databases">
        <authorList>
            <person name="Meier V. D."/>
        </authorList>
    </citation>
    <scope>NUCLEOTIDE SEQUENCE</scope>
    <source>
        <strain evidence="8">AVDCRST_MAG08</strain>
    </source>
</reference>
<dbReference type="Pfam" id="PF00512">
    <property type="entry name" value="HisKA"/>
    <property type="match status" value="1"/>
</dbReference>
<feature type="region of interest" description="Disordered" evidence="4">
    <location>
        <begin position="1"/>
        <end position="23"/>
    </location>
</feature>
<dbReference type="Pfam" id="PF02518">
    <property type="entry name" value="HATPase_c"/>
    <property type="match status" value="1"/>
</dbReference>
<feature type="domain" description="PAS" evidence="6">
    <location>
        <begin position="25"/>
        <end position="98"/>
    </location>
</feature>
<dbReference type="InterPro" id="IPR036097">
    <property type="entry name" value="HisK_dim/P_sf"/>
</dbReference>
<dbReference type="Gene3D" id="3.30.565.10">
    <property type="entry name" value="Histidine kinase-like ATPase, C-terminal domain"/>
    <property type="match status" value="1"/>
</dbReference>
<dbReference type="InterPro" id="IPR001610">
    <property type="entry name" value="PAC"/>
</dbReference>
<organism evidence="8">
    <name type="scientific">uncultured Acetobacteraceae bacterium</name>
    <dbReference type="NCBI Taxonomy" id="169975"/>
    <lineage>
        <taxon>Bacteria</taxon>
        <taxon>Pseudomonadati</taxon>
        <taxon>Pseudomonadota</taxon>
        <taxon>Alphaproteobacteria</taxon>
        <taxon>Acetobacterales</taxon>
        <taxon>Acetobacteraceae</taxon>
        <taxon>environmental samples</taxon>
    </lineage>
</organism>
<evidence type="ECO:0000256" key="4">
    <source>
        <dbReference type="SAM" id="MobiDB-lite"/>
    </source>
</evidence>
<dbReference type="InterPro" id="IPR000700">
    <property type="entry name" value="PAS-assoc_C"/>
</dbReference>
<evidence type="ECO:0000256" key="3">
    <source>
        <dbReference type="ARBA" id="ARBA00022553"/>
    </source>
</evidence>
<dbReference type="GO" id="GO:0000155">
    <property type="term" value="F:phosphorelay sensor kinase activity"/>
    <property type="evidence" value="ECO:0007669"/>
    <property type="project" value="InterPro"/>
</dbReference>
<dbReference type="PRINTS" id="PR00344">
    <property type="entry name" value="BCTRLSENSOR"/>
</dbReference>